<dbReference type="InterPro" id="IPR023319">
    <property type="entry name" value="Tex-like_HTH_dom_sf"/>
</dbReference>
<dbReference type="Pfam" id="PF09371">
    <property type="entry name" value="Tex_N"/>
    <property type="match status" value="1"/>
</dbReference>
<dbReference type="CDD" id="cd05685">
    <property type="entry name" value="S1_Tex"/>
    <property type="match status" value="1"/>
</dbReference>
<dbReference type="SUPFAM" id="SSF47781">
    <property type="entry name" value="RuvA domain 2-like"/>
    <property type="match status" value="2"/>
</dbReference>
<dbReference type="FunFam" id="1.10.150.310:FF:000001">
    <property type="entry name" value="RNA-binding transcriptional accessory protein"/>
    <property type="match status" value="1"/>
</dbReference>
<dbReference type="Gene3D" id="3.30.420.140">
    <property type="entry name" value="YqgF/RNase H-like domain"/>
    <property type="match status" value="1"/>
</dbReference>
<evidence type="ECO:0000256" key="1">
    <source>
        <dbReference type="SAM" id="Coils"/>
    </source>
</evidence>
<evidence type="ECO:0000313" key="4">
    <source>
        <dbReference type="Proteomes" id="UP000593591"/>
    </source>
</evidence>
<dbReference type="InterPro" id="IPR037027">
    <property type="entry name" value="YqgF/RNaseH-like_dom_sf"/>
</dbReference>
<dbReference type="InterPro" id="IPR050437">
    <property type="entry name" value="Ribos_protein_bS1-like"/>
</dbReference>
<evidence type="ECO:0000259" key="2">
    <source>
        <dbReference type="PROSITE" id="PS50126"/>
    </source>
</evidence>
<dbReference type="InterPro" id="IPR006641">
    <property type="entry name" value="YqgF/RNaseH-like_dom"/>
</dbReference>
<dbReference type="GO" id="GO:0003729">
    <property type="term" value="F:mRNA binding"/>
    <property type="evidence" value="ECO:0007669"/>
    <property type="project" value="TreeGrafter"/>
</dbReference>
<dbReference type="GO" id="GO:0006139">
    <property type="term" value="P:nucleobase-containing compound metabolic process"/>
    <property type="evidence" value="ECO:0007669"/>
    <property type="project" value="InterPro"/>
</dbReference>
<dbReference type="InterPro" id="IPR041692">
    <property type="entry name" value="HHH_9"/>
</dbReference>
<dbReference type="InterPro" id="IPR012337">
    <property type="entry name" value="RNaseH-like_sf"/>
</dbReference>
<dbReference type="Pfam" id="PF00575">
    <property type="entry name" value="S1"/>
    <property type="match status" value="1"/>
</dbReference>
<dbReference type="Gene3D" id="2.40.50.140">
    <property type="entry name" value="Nucleic acid-binding proteins"/>
    <property type="match status" value="1"/>
</dbReference>
<dbReference type="Gene3D" id="1.10.150.310">
    <property type="entry name" value="Tex RuvX-like domain-like"/>
    <property type="match status" value="1"/>
</dbReference>
<dbReference type="InterPro" id="IPR010994">
    <property type="entry name" value="RuvA_2-like"/>
</dbReference>
<name>A0A7M1XJJ7_9SPIR</name>
<dbReference type="Pfam" id="PF12836">
    <property type="entry name" value="HHH_3"/>
    <property type="match status" value="1"/>
</dbReference>
<dbReference type="Proteomes" id="UP000593591">
    <property type="component" value="Chromosome"/>
</dbReference>
<dbReference type="SUPFAM" id="SSF158832">
    <property type="entry name" value="Tex N-terminal region-like"/>
    <property type="match status" value="1"/>
</dbReference>
<dbReference type="PROSITE" id="PS50126">
    <property type="entry name" value="S1"/>
    <property type="match status" value="1"/>
</dbReference>
<gene>
    <name evidence="3" type="ORF">DYE49_04185</name>
</gene>
<dbReference type="GO" id="GO:0005737">
    <property type="term" value="C:cytoplasm"/>
    <property type="evidence" value="ECO:0007669"/>
    <property type="project" value="UniProtKB-ARBA"/>
</dbReference>
<evidence type="ECO:0000313" key="3">
    <source>
        <dbReference type="EMBL" id="QOS39703.1"/>
    </source>
</evidence>
<dbReference type="Gene3D" id="1.10.10.650">
    <property type="entry name" value="RuvA domain 2-like"/>
    <property type="match status" value="1"/>
</dbReference>
<feature type="coiled-coil region" evidence="1">
    <location>
        <begin position="373"/>
        <end position="404"/>
    </location>
</feature>
<dbReference type="Gene3D" id="1.10.3500.10">
    <property type="entry name" value="Tex N-terminal region-like"/>
    <property type="match status" value="1"/>
</dbReference>
<dbReference type="GO" id="GO:0006412">
    <property type="term" value="P:translation"/>
    <property type="evidence" value="ECO:0007669"/>
    <property type="project" value="TreeGrafter"/>
</dbReference>
<dbReference type="Pfam" id="PF16921">
    <property type="entry name" value="Tex_YqgF"/>
    <property type="match status" value="1"/>
</dbReference>
<dbReference type="InterPro" id="IPR032639">
    <property type="entry name" value="Tex_YqgF"/>
</dbReference>
<dbReference type="InterPro" id="IPR018974">
    <property type="entry name" value="Tex-like_N"/>
</dbReference>
<dbReference type="SUPFAM" id="SSF50249">
    <property type="entry name" value="Nucleic acid-binding proteins"/>
    <property type="match status" value="1"/>
</dbReference>
<dbReference type="SUPFAM" id="SSF53098">
    <property type="entry name" value="Ribonuclease H-like"/>
    <property type="match status" value="1"/>
</dbReference>
<dbReference type="KEGG" id="trc:DYE49_04185"/>
<proteinExistence type="predicted"/>
<dbReference type="SMART" id="SM00732">
    <property type="entry name" value="YqgFc"/>
    <property type="match status" value="1"/>
</dbReference>
<dbReference type="PANTHER" id="PTHR10724">
    <property type="entry name" value="30S RIBOSOMAL PROTEIN S1"/>
    <property type="match status" value="1"/>
</dbReference>
<protein>
    <submittedName>
        <fullName evidence="3">RNA-binding transcriptional accessory protein</fullName>
    </submittedName>
</protein>
<dbReference type="SMART" id="SM00316">
    <property type="entry name" value="S1"/>
    <property type="match status" value="1"/>
</dbReference>
<dbReference type="InterPro" id="IPR044146">
    <property type="entry name" value="S1_Tex"/>
</dbReference>
<dbReference type="GO" id="GO:0003735">
    <property type="term" value="F:structural constituent of ribosome"/>
    <property type="evidence" value="ECO:0007669"/>
    <property type="project" value="TreeGrafter"/>
</dbReference>
<dbReference type="FunFam" id="2.40.50.140:FF:000051">
    <property type="entry name" value="RNA-binding transcriptional accessory protein"/>
    <property type="match status" value="1"/>
</dbReference>
<accession>A0A7M1XJJ7</accession>
<dbReference type="FunFam" id="3.30.420.140:FF:000001">
    <property type="entry name" value="RNA-binding transcriptional accessory protein"/>
    <property type="match status" value="1"/>
</dbReference>
<organism evidence="3 4">
    <name type="scientific">Treponema rectale</name>
    <dbReference type="NCBI Taxonomy" id="744512"/>
    <lineage>
        <taxon>Bacteria</taxon>
        <taxon>Pseudomonadati</taxon>
        <taxon>Spirochaetota</taxon>
        <taxon>Spirochaetia</taxon>
        <taxon>Spirochaetales</taxon>
        <taxon>Treponemataceae</taxon>
        <taxon>Treponema</taxon>
    </lineage>
</organism>
<dbReference type="InterPro" id="IPR012340">
    <property type="entry name" value="NA-bd_OB-fold"/>
</dbReference>
<dbReference type="InterPro" id="IPR023323">
    <property type="entry name" value="Tex-like_dom_sf"/>
</dbReference>
<reference evidence="3 4" key="1">
    <citation type="submission" date="2018-08" db="EMBL/GenBank/DDBJ databases">
        <title>The first complete genome of Treponema rectale (CHPAT), a commensal spirochete of the bovine rectum.</title>
        <authorList>
            <person name="Staton G.J."/>
            <person name="Clegg S.R."/>
            <person name="Carter S.D."/>
            <person name="Radford A.D."/>
            <person name="Darby A."/>
            <person name="Hall N."/>
            <person name="Birtles R.J."/>
            <person name="Evans N.J."/>
        </authorList>
    </citation>
    <scope>NUCLEOTIDE SEQUENCE [LARGE SCALE GENOMIC DNA]</scope>
    <source>
        <strain evidence="3 4">CHPA</strain>
    </source>
</reference>
<feature type="domain" description="S1 motif" evidence="2">
    <location>
        <begin position="640"/>
        <end position="709"/>
    </location>
</feature>
<dbReference type="FunFam" id="1.10.10.650:FF:000001">
    <property type="entry name" value="S1 RNA-binding domain 1"/>
    <property type="match status" value="1"/>
</dbReference>
<dbReference type="EMBL" id="CP031517">
    <property type="protein sequence ID" value="QOS39703.1"/>
    <property type="molecule type" value="Genomic_DNA"/>
</dbReference>
<dbReference type="InterPro" id="IPR003029">
    <property type="entry name" value="S1_domain"/>
</dbReference>
<sequence length="714" mass="79869">MDINQVIANELKLNRTSVDAAVSMLDDGATVPFIARYRKEATGGLTDENLRDLEEKLVAYRNLEDRKKTVFKSLDDQNIQDEELRAKITEAMTMAEVEDLYRPYKPKKVTRASKAIKAGLKPLSEYLKTDKTGKLKEEAKNYICEDYPSEDKCIQGALDIIAEEISDNPNYRTFIKNYAAKKGQLTSAKISDADTSTYDNYADYSKRICDLKSYNILAINRGVDKKALTKKFVFDDEYILNHIKTFEIPSKTPYQSLFEEMIADSYNRLIFSSVSNDIFSELMDKASDQAIEEFKVSLKATLLYPPLKNKKVLGFDPGFTHGCKLAFIDEYGKVLDTHVLADPFHSGYNHKKALDDLKRLIIKNQTYMVALGNGTASRESQKLLEELKENNQELKDLQIAVVSESGASIWSATKDAQKEFPDFEPNLRSAVSIARRLQDPLAELVKIPPESIGVGQYQYDIEPKKLSLALKGVVEDCVNAIGVNLNTASGALLSYISGISSKIADNIVKYREENGAFKSRNQLLKVSGLGPKAYENAAGFLRIPDGKEPLDNTAVHPESYPIAKEILKEVKGSDDAETKENLKKLTDQDIKAMAERLEVGVPTLSDIIHELIQPSRDPRENAKTAHLTEGVTDIKDIQKGAIMEGTIRNVTGFGFFVDIGVEINGLVYISEITNKFIQDPHPYGKPGDIVKVKVLDVDLNRKRISLSMKNVKQD</sequence>
<dbReference type="Pfam" id="PF17674">
    <property type="entry name" value="HHH_9"/>
    <property type="match status" value="1"/>
</dbReference>
<dbReference type="InterPro" id="IPR055179">
    <property type="entry name" value="Tex-like_central_region"/>
</dbReference>
<keyword evidence="1" id="KW-0175">Coiled coil</keyword>
<dbReference type="AlphaFoldDB" id="A0A7M1XJJ7"/>
<dbReference type="Pfam" id="PF22706">
    <property type="entry name" value="Tex_central_region"/>
    <property type="match status" value="1"/>
</dbReference>
<dbReference type="PANTHER" id="PTHR10724:SF10">
    <property type="entry name" value="S1 RNA-BINDING DOMAIN-CONTAINING PROTEIN 1"/>
    <property type="match status" value="1"/>
</dbReference>